<dbReference type="Proteomes" id="UP000267900">
    <property type="component" value="Chromosome"/>
</dbReference>
<feature type="region of interest" description="Disordered" evidence="1">
    <location>
        <begin position="449"/>
        <end position="474"/>
    </location>
</feature>
<keyword evidence="4" id="KW-1185">Reference proteome</keyword>
<dbReference type="Gene3D" id="2.130.10.10">
    <property type="entry name" value="YVTN repeat-like/Quinoprotein amine dehydrogenase"/>
    <property type="match status" value="2"/>
</dbReference>
<dbReference type="EMBL" id="CP034587">
    <property type="protein sequence ID" value="AZQ71457.1"/>
    <property type="molecule type" value="Genomic_DNA"/>
</dbReference>
<accession>A0A3S9PGK6</accession>
<dbReference type="PANTHER" id="PTHR47197:SF3">
    <property type="entry name" value="DIHYDRO-HEME D1 DEHYDROGENASE"/>
    <property type="match status" value="1"/>
</dbReference>
<dbReference type="InterPro" id="IPR015943">
    <property type="entry name" value="WD40/YVTN_repeat-like_dom_sf"/>
</dbReference>
<dbReference type="InterPro" id="IPR046538">
    <property type="entry name" value="DUF6603"/>
</dbReference>
<protein>
    <submittedName>
        <fullName evidence="3">YncE family protein</fullName>
    </submittedName>
</protein>
<organism evidence="3 4">
    <name type="scientific">Streptomyces luteoverticillatus</name>
    <name type="common">Streptoverticillium luteoverticillatus</name>
    <dbReference type="NCBI Taxonomy" id="66425"/>
    <lineage>
        <taxon>Bacteria</taxon>
        <taxon>Bacillati</taxon>
        <taxon>Actinomycetota</taxon>
        <taxon>Actinomycetes</taxon>
        <taxon>Kitasatosporales</taxon>
        <taxon>Streptomycetaceae</taxon>
        <taxon>Streptomyces</taxon>
    </lineage>
</organism>
<evidence type="ECO:0000259" key="2">
    <source>
        <dbReference type="Pfam" id="PF20248"/>
    </source>
</evidence>
<name>A0A3S9PGK6_STRLT</name>
<evidence type="ECO:0000313" key="3">
    <source>
        <dbReference type="EMBL" id="AZQ71457.1"/>
    </source>
</evidence>
<reference evidence="3 4" key="1">
    <citation type="submission" date="2018-12" db="EMBL/GenBank/DDBJ databases">
        <title>The whole draft genome of Streptomyce luteoverticillatus CGMCC 15060.</title>
        <authorList>
            <person name="Feng Z."/>
            <person name="Chen G."/>
            <person name="Zhang J."/>
            <person name="Zhu H."/>
            <person name="Yu X."/>
            <person name="Zhang W."/>
            <person name="Zhang X."/>
        </authorList>
    </citation>
    <scope>NUCLEOTIDE SEQUENCE [LARGE SCALE GENOMIC DNA]</scope>
    <source>
        <strain evidence="3 4">CGMCC 15060</strain>
    </source>
</reference>
<evidence type="ECO:0000313" key="4">
    <source>
        <dbReference type="Proteomes" id="UP000267900"/>
    </source>
</evidence>
<feature type="domain" description="DUF6603" evidence="2">
    <location>
        <begin position="504"/>
        <end position="1002"/>
    </location>
</feature>
<sequence length="1573" mass="164896">MAMTVDELKDWLSKLTPKSGLALPDDLPDELGDLKGAVNIGALEKWFTVSAELLDVDTDPANLRLSGTISPDTPTVSLWFFAENDEPAGGDEVIGVQIALSLSGNPLLGALADIGLRDLMLVYEIRMLDGAAVRKLYAQADVELSESDALTLTCSVDFEADRTSYDFVIEPEEGKQLHIAEAFFGLFGVTPPPVLKGIELERLVLGYDRGATPGFRVEVDAAVPLGDVAADFGVQATLTKRTGEGEAGYDQEYAAHLSLTLPAPQDTDPRVLSFTVEDAQHADFSATWEDTKGVTLADLAALLGVQDAAAADVLDRLGRVNKLVFGYSAARKTIVLAAGGDQDSLVVVSDRPDVNKPRAWAVRVGVALEAMLSQVPLLHGQIPDGQDAGLRGLGVLVASQDLTAERIGELNKALSASGDGALPMLPADGLVEGLAFLVDLQLPGRSESTSLVVRGGTGGKGGTKTPPAPQAPQAPRLIREDGSPVVAAAAPAAGSLPLVAWADVQRSVGPLRLRRIGAGLAGETVWVLFDASLGMAGLELGVDGLGVGVSLKNGALSFRLDGISVAYSRPPLAIAGGLVYKSDERYDPLVEGVLAVSAEKFGITALGAYAREKKDGEPSMFLFGKVTGEFGGPPPVQVTEIMAGFGFNTDLRLPEGDEVLQFPFLKDMTTPEPSSDADPMDVLATLMGSGDDAWVRPETGQLWFAAGLGFKVFEFLEGQALLVLEVGDDFAVAVLGTADARFPKDVGLKAYARARLGISAKYRQSERTLKIAAQLAPGSFLIDEACVLTGGFALYTWFDDAHAGDFVLTLGGYHPDFPVPAHYPTVPRLGFNWPVTSELTISGGSYFALTPGAVMAGGALDVNFRSGDLHAWLKAGANMLIEWAPFHFDIGIEVSIGVSFVLDLWLVRETISVEVGASLRLWGPPTAGEVTVHLWFISFTISFGDGSAKDGRAATWDEVLKQLPAAQDAVRLMPTAGLSPTRAKDAQGEERWVVGPGAFSFAVRTAVPVSELRLGAGKDPKTITGPKVDIRPRRDDGKDLDSVLTVTLTKDTGPDQPDLGTWYAGPAAENRASLPAALWGEYQGDLKADSAQRVDDQLMGVDLRLPPPTEGDTPGPIKAGVLAHDDRRPDGTLPLHAPAAVRQTIAAETAVEAAAELFAEPVRDLRDMGAATGAMSGTLIDQSRDRLFAAMGYLGVSPATNGRLTADDTLVAGDVTAPIADTVPGEPTVSERLYVLGAGKTVTPVDAQGLTPYAPLALQHENPTHLAAGPDGSRMYVVGRPEHVDVFDTSADQPDKAVALDASGFALAQNARGASYSPDGKWAYVTYPQPNQLVILDLSGEVPKRVHEYGTITPDWQQAIPAEVAAALSHDGKPLAYIALPDQGTVVKIDVSSVTNPTPLAWLTAGPAPTRLAVDPKGRWVYALNAGRSTVTVVDVTAATGDSAAVVTTLRTGTDPSALVASPDGTRLYVASATAGTVSVFDTTGSSPASTGKPVELGEPVWVGPQPVALAVSTAGDRLYAALAKDRKLRVVDVAATPPVLLPDTVTLPDDPLALAVTVPAADNSRTKEGGAA</sequence>
<proteinExistence type="predicted"/>
<dbReference type="SUPFAM" id="SSF51004">
    <property type="entry name" value="C-terminal (heme d1) domain of cytochrome cd1-nitrite reductase"/>
    <property type="match status" value="1"/>
</dbReference>
<dbReference type="OrthoDB" id="535891at2"/>
<gene>
    <name evidence="3" type="ORF">EKH77_09785</name>
</gene>
<dbReference type="InterPro" id="IPR019405">
    <property type="entry name" value="Lactonase_7-beta_prop"/>
</dbReference>
<dbReference type="InterPro" id="IPR051200">
    <property type="entry name" value="Host-pathogen_enzymatic-act"/>
</dbReference>
<evidence type="ECO:0000256" key="1">
    <source>
        <dbReference type="SAM" id="MobiDB-lite"/>
    </source>
</evidence>
<dbReference type="PANTHER" id="PTHR47197">
    <property type="entry name" value="PROTEIN NIRF"/>
    <property type="match status" value="1"/>
</dbReference>
<dbReference type="Pfam" id="PF10282">
    <property type="entry name" value="Lactonase"/>
    <property type="match status" value="1"/>
</dbReference>
<dbReference type="Pfam" id="PF20248">
    <property type="entry name" value="DUF6603"/>
    <property type="match status" value="1"/>
</dbReference>
<dbReference type="InterPro" id="IPR011048">
    <property type="entry name" value="Haem_d1_sf"/>
</dbReference>